<keyword evidence="2 9" id="KW-0436">Ligase</keyword>
<evidence type="ECO:0000256" key="1">
    <source>
        <dbReference type="ARBA" id="ARBA00022490"/>
    </source>
</evidence>
<organism evidence="10 11">
    <name type="scientific">Alicyclobacillus acidocaldarius subsp. acidocaldarius (strain ATCC 27009 / DSM 446 / BCRC 14685 / JCM 5260 / KCTC 1825 / NBRC 15652 / NCIMB 11725 / NRRL B-14509 / 104-IA)</name>
    <name type="common">Bacillus acidocaldarius</name>
    <dbReference type="NCBI Taxonomy" id="521098"/>
    <lineage>
        <taxon>Bacteria</taxon>
        <taxon>Bacillati</taxon>
        <taxon>Bacillota</taxon>
        <taxon>Bacilli</taxon>
        <taxon>Bacillales</taxon>
        <taxon>Alicyclobacillaceae</taxon>
        <taxon>Alicyclobacillus</taxon>
    </lineage>
</organism>
<evidence type="ECO:0000256" key="9">
    <source>
        <dbReference type="HAMAP-Rule" id="MF_00336"/>
    </source>
</evidence>
<feature type="binding site" evidence="9">
    <location>
        <position position="41"/>
    </location>
    <ligand>
        <name>substrate</name>
    </ligand>
</feature>
<feature type="binding site" evidence="9">
    <location>
        <begin position="172"/>
        <end position="173"/>
    </location>
    <ligand>
        <name>ATP</name>
        <dbReference type="ChEBI" id="CHEBI:30616"/>
    </ligand>
</feature>
<dbReference type="KEGG" id="aac:Aaci_2855"/>
<dbReference type="PIRSF" id="PIRSF006755">
    <property type="entry name" value="DTB_synth"/>
    <property type="match status" value="1"/>
</dbReference>
<feature type="binding site" evidence="9">
    <location>
        <position position="51"/>
    </location>
    <ligand>
        <name>Mg(2+)</name>
        <dbReference type="ChEBI" id="CHEBI:18420"/>
    </ligand>
</feature>
<dbReference type="InterPro" id="IPR004472">
    <property type="entry name" value="DTB_synth_BioD"/>
</dbReference>
<evidence type="ECO:0000256" key="3">
    <source>
        <dbReference type="ARBA" id="ARBA00022723"/>
    </source>
</evidence>
<comment type="subunit">
    <text evidence="9">Homodimer.</text>
</comment>
<evidence type="ECO:0000256" key="5">
    <source>
        <dbReference type="ARBA" id="ARBA00022756"/>
    </source>
</evidence>
<evidence type="ECO:0000313" key="10">
    <source>
        <dbReference type="EMBL" id="ACV59859.1"/>
    </source>
</evidence>
<evidence type="ECO:0000256" key="6">
    <source>
        <dbReference type="ARBA" id="ARBA00022840"/>
    </source>
</evidence>
<dbReference type="GO" id="GO:0000287">
    <property type="term" value="F:magnesium ion binding"/>
    <property type="evidence" value="ECO:0007669"/>
    <property type="project" value="UniProtKB-UniRule"/>
</dbReference>
<reference evidence="11" key="1">
    <citation type="submission" date="2009-09" db="EMBL/GenBank/DDBJ databases">
        <title>The complete chromosome of Alicyclobacillus acidocaldarius subsp. acidocaldarius DSM 446.</title>
        <authorList>
            <consortium name="US DOE Joint Genome Institute (JGI-PGF)"/>
            <person name="Lucas S."/>
            <person name="Copeland A."/>
            <person name="Lapidus A."/>
            <person name="Glavina del Rio T."/>
            <person name="Dalin E."/>
            <person name="Tice H."/>
            <person name="Bruce D."/>
            <person name="Goodwin L."/>
            <person name="Pitluck S."/>
            <person name="Kyrpides N."/>
            <person name="Mavromatis K."/>
            <person name="Ivanova N."/>
            <person name="Ovchinnikova G."/>
            <person name="Chertkov O."/>
            <person name="Sims D."/>
            <person name="Brettin T."/>
            <person name="Detter J.C."/>
            <person name="Han C."/>
            <person name="Larimer F."/>
            <person name="Land M."/>
            <person name="Hauser L."/>
            <person name="Markowitz V."/>
            <person name="Cheng J.-F."/>
            <person name="Hugenholtz P."/>
            <person name="Woyke T."/>
            <person name="Wu D."/>
            <person name="Pukall R."/>
            <person name="Klenk H.-P."/>
            <person name="Eisen J.A."/>
        </authorList>
    </citation>
    <scope>NUCLEOTIDE SEQUENCE [LARGE SCALE GENOMIC DNA]</scope>
    <source>
        <strain evidence="11">ATCC 27009 / DSM 446 / BCRC 14685 / JCM 5260 / KCTC 1825 / NBRC 15652 / NCIMB 11725 / NRRL B-14509 / 104-IA</strain>
    </source>
</reference>
<sequence>MKGLFITATDTEVGKTWVTGVLACALRHRGYDVGVCKPIQSGNHLDDPEGDAAKLKRLAGVSDSVSDICLCALPHPVAPQLALKLSGLDLFLDHVLSFVGQAAKRHEWVFVEGAGGVAVPYLSDAWLVDVIQALNFPVLLVARAGLGTINHTILSIEYLNRRGIRVLGVVLNRGSDTYADDAPDKQISFLLERTNSDYIREATGVPVFGVLPNMSSCTVELEIVNAVEQNIDVLGIAKSMNAIYERPNV</sequence>
<comment type="subcellular location">
    <subcellularLocation>
        <location evidence="9">Cytoplasm</location>
    </subcellularLocation>
</comment>
<dbReference type="UniPathway" id="UPA00078">
    <property type="reaction ID" value="UER00161"/>
</dbReference>
<dbReference type="GO" id="GO:0004141">
    <property type="term" value="F:dethiobiotin synthase activity"/>
    <property type="evidence" value="ECO:0007669"/>
    <property type="project" value="UniProtKB-UniRule"/>
</dbReference>
<dbReference type="NCBIfam" id="TIGR00347">
    <property type="entry name" value="bioD"/>
    <property type="match status" value="1"/>
</dbReference>
<dbReference type="GO" id="GO:0009102">
    <property type="term" value="P:biotin biosynthetic process"/>
    <property type="evidence" value="ECO:0007669"/>
    <property type="project" value="UniProtKB-UniRule"/>
</dbReference>
<dbReference type="InterPro" id="IPR027417">
    <property type="entry name" value="P-loop_NTPase"/>
</dbReference>
<proteinExistence type="inferred from homology"/>
<evidence type="ECO:0000313" key="11">
    <source>
        <dbReference type="Proteomes" id="UP000001917"/>
    </source>
</evidence>
<dbReference type="eggNOG" id="COG0132">
    <property type="taxonomic scope" value="Bacteria"/>
</dbReference>
<protein>
    <recommendedName>
        <fullName evidence="9">ATP-dependent dethiobiotin synthetase BioD</fullName>
        <ecNumber evidence="9">6.3.3.3</ecNumber>
    </recommendedName>
    <alternativeName>
        <fullName evidence="9">DTB synthetase</fullName>
        <shortName evidence="9">DTBS</shortName>
    </alternativeName>
    <alternativeName>
        <fullName evidence="9">Dethiobiotin synthase</fullName>
    </alternativeName>
</protein>
<keyword evidence="6 9" id="KW-0067">ATP-binding</keyword>
<keyword evidence="3 9" id="KW-0479">Metal-binding</keyword>
<dbReference type="GO" id="GO:0005524">
    <property type="term" value="F:ATP binding"/>
    <property type="evidence" value="ECO:0007669"/>
    <property type="project" value="UniProtKB-UniRule"/>
</dbReference>
<accession>C8WUP3</accession>
<comment type="pathway">
    <text evidence="9">Cofactor biosynthesis; biotin biosynthesis; biotin from 7,8-diaminononanoate: step 1/2.</text>
</comment>
<dbReference type="PANTHER" id="PTHR43210">
    <property type="entry name" value="DETHIOBIOTIN SYNTHETASE"/>
    <property type="match status" value="1"/>
</dbReference>
<dbReference type="EC" id="6.3.3.3" evidence="9"/>
<dbReference type="AlphaFoldDB" id="C8WUP3"/>
<dbReference type="EMBL" id="CP001727">
    <property type="protein sequence ID" value="ACV59859.1"/>
    <property type="molecule type" value="Genomic_DNA"/>
</dbReference>
<dbReference type="Proteomes" id="UP000001917">
    <property type="component" value="Chromosome"/>
</dbReference>
<comment type="similarity">
    <text evidence="9">Belongs to the dethiobiotin synthetase family.</text>
</comment>
<dbReference type="HOGENOM" id="CLU_072551_3_1_9"/>
<evidence type="ECO:0000256" key="2">
    <source>
        <dbReference type="ARBA" id="ARBA00022598"/>
    </source>
</evidence>
<gene>
    <name evidence="9" type="primary">bioD</name>
    <name evidence="10" type="ordered locus">Aaci_2855</name>
</gene>
<dbReference type="GO" id="GO:0005829">
    <property type="term" value="C:cytosol"/>
    <property type="evidence" value="ECO:0007669"/>
    <property type="project" value="TreeGrafter"/>
</dbReference>
<comment type="function">
    <text evidence="9">Catalyzes a mechanistically unusual reaction, the ATP-dependent insertion of CO2 between the N7 and N8 nitrogen atoms of 7,8-diaminopelargonic acid (DAPA, also called 7,8-diammoniononanoate) to form a ureido ring.</text>
</comment>
<feature type="binding site" evidence="9">
    <location>
        <position position="51"/>
    </location>
    <ligand>
        <name>ATP</name>
        <dbReference type="ChEBI" id="CHEBI:30616"/>
    </ligand>
</feature>
<dbReference type="SUPFAM" id="SSF52540">
    <property type="entry name" value="P-loop containing nucleoside triphosphate hydrolases"/>
    <property type="match status" value="1"/>
</dbReference>
<keyword evidence="1 9" id="KW-0963">Cytoplasm</keyword>
<keyword evidence="5 9" id="KW-0093">Biotin biosynthesis</keyword>
<dbReference type="CDD" id="cd03109">
    <property type="entry name" value="DTBS"/>
    <property type="match status" value="1"/>
</dbReference>
<feature type="binding site" evidence="9">
    <location>
        <begin position="112"/>
        <end position="115"/>
    </location>
    <ligand>
        <name>ATP</name>
        <dbReference type="ChEBI" id="CHEBI:30616"/>
    </ligand>
</feature>
<evidence type="ECO:0000256" key="7">
    <source>
        <dbReference type="ARBA" id="ARBA00022842"/>
    </source>
</evidence>
<name>C8WUP3_ALIAD</name>
<comment type="caution">
    <text evidence="9">Lacks conserved residue(s) required for the propagation of feature annotation.</text>
</comment>
<reference evidence="10 11" key="2">
    <citation type="journal article" date="2010" name="Stand. Genomic Sci.">
        <title>Complete genome sequence of Alicyclobacillus acidocaldarius type strain (104-IA).</title>
        <authorList>
            <person name="Mavromatis K."/>
            <person name="Sikorski J."/>
            <person name="Lapidus A."/>
            <person name="Glavina Del Rio T."/>
            <person name="Copeland A."/>
            <person name="Tice H."/>
            <person name="Cheng J.F."/>
            <person name="Lucas S."/>
            <person name="Chen F."/>
            <person name="Nolan M."/>
            <person name="Bruce D."/>
            <person name="Goodwin L."/>
            <person name="Pitluck S."/>
            <person name="Ivanova N."/>
            <person name="Ovchinnikova G."/>
            <person name="Pati A."/>
            <person name="Chen A."/>
            <person name="Palaniappan K."/>
            <person name="Land M."/>
            <person name="Hauser L."/>
            <person name="Chang Y.J."/>
            <person name="Jeffries C.D."/>
            <person name="Chain P."/>
            <person name="Meincke L."/>
            <person name="Sims D."/>
            <person name="Chertkov O."/>
            <person name="Han C."/>
            <person name="Brettin T."/>
            <person name="Detter J.C."/>
            <person name="Wahrenburg C."/>
            <person name="Rohde M."/>
            <person name="Pukall R."/>
            <person name="Goker M."/>
            <person name="Bristow J."/>
            <person name="Eisen J.A."/>
            <person name="Markowitz V."/>
            <person name="Hugenholtz P."/>
            <person name="Klenk H.P."/>
            <person name="Kyrpides N.C."/>
        </authorList>
    </citation>
    <scope>NUCLEOTIDE SEQUENCE [LARGE SCALE GENOMIC DNA]</scope>
    <source>
        <strain evidence="11">ATCC 27009 / DSM 446 / BCRC 14685 / JCM 5260 / KCTC 1825 / NBRC 15652 / NCIMB 11725 / NRRL B-14509 / 104-IA</strain>
    </source>
</reference>
<dbReference type="Gene3D" id="3.40.50.300">
    <property type="entry name" value="P-loop containing nucleotide triphosphate hydrolases"/>
    <property type="match status" value="1"/>
</dbReference>
<feature type="binding site" evidence="9">
    <location>
        <position position="112"/>
    </location>
    <ligand>
        <name>Mg(2+)</name>
        <dbReference type="ChEBI" id="CHEBI:18420"/>
    </ligand>
</feature>
<dbReference type="HAMAP" id="MF_00336">
    <property type="entry name" value="BioD"/>
    <property type="match status" value="1"/>
</dbReference>
<evidence type="ECO:0000256" key="4">
    <source>
        <dbReference type="ARBA" id="ARBA00022741"/>
    </source>
</evidence>
<keyword evidence="7 9" id="KW-0460">Magnesium</keyword>
<dbReference type="PANTHER" id="PTHR43210:SF2">
    <property type="entry name" value="ATP-DEPENDENT DETHIOBIOTIN SYNTHETASE BIOD 2"/>
    <property type="match status" value="1"/>
</dbReference>
<feature type="active site" evidence="9">
    <location>
        <position position="37"/>
    </location>
</feature>
<feature type="binding site" evidence="9">
    <location>
        <position position="16"/>
    </location>
    <ligand>
        <name>Mg(2+)</name>
        <dbReference type="ChEBI" id="CHEBI:18420"/>
    </ligand>
</feature>
<comment type="catalytic activity">
    <reaction evidence="8">
        <text>(7R,8S)-8-amino-7-(carboxyamino)nonanoate + ATP = (4R,5S)-dethiobiotin + ADP + phosphate + H(+)</text>
        <dbReference type="Rhea" id="RHEA:63684"/>
        <dbReference type="ChEBI" id="CHEBI:15378"/>
        <dbReference type="ChEBI" id="CHEBI:30616"/>
        <dbReference type="ChEBI" id="CHEBI:43474"/>
        <dbReference type="ChEBI" id="CHEBI:149470"/>
        <dbReference type="ChEBI" id="CHEBI:149473"/>
        <dbReference type="ChEBI" id="CHEBI:456216"/>
    </reaction>
</comment>
<dbReference type="STRING" id="521098.Aaci_2855"/>
<evidence type="ECO:0000256" key="8">
    <source>
        <dbReference type="ARBA" id="ARBA00047386"/>
    </source>
</evidence>
<dbReference type="RefSeq" id="WP_012812060.1">
    <property type="nucleotide sequence ID" value="NC_013205.1"/>
</dbReference>
<keyword evidence="11" id="KW-1185">Reference proteome</keyword>
<dbReference type="Pfam" id="PF13500">
    <property type="entry name" value="AAA_26"/>
    <property type="match status" value="1"/>
</dbReference>
<keyword evidence="4 9" id="KW-0547">Nucleotide-binding</keyword>
<comment type="cofactor">
    <cofactor evidence="9">
        <name>Mg(2+)</name>
        <dbReference type="ChEBI" id="CHEBI:18420"/>
    </cofactor>
</comment>
<comment type="catalytic activity">
    <reaction evidence="9">
        <text>(7R,8S)-7,8-diammoniononanoate + CO2 + ATP = (4R,5S)-dethiobiotin + ADP + phosphate + 3 H(+)</text>
        <dbReference type="Rhea" id="RHEA:15805"/>
        <dbReference type="ChEBI" id="CHEBI:15378"/>
        <dbReference type="ChEBI" id="CHEBI:16526"/>
        <dbReference type="ChEBI" id="CHEBI:30616"/>
        <dbReference type="ChEBI" id="CHEBI:43474"/>
        <dbReference type="ChEBI" id="CHEBI:149469"/>
        <dbReference type="ChEBI" id="CHEBI:149473"/>
        <dbReference type="ChEBI" id="CHEBI:456216"/>
        <dbReference type="EC" id="6.3.3.3"/>
    </reaction>
</comment>